<evidence type="ECO:0000313" key="4">
    <source>
        <dbReference type="Proteomes" id="UP001163266"/>
    </source>
</evidence>
<evidence type="ECO:0008006" key="5">
    <source>
        <dbReference type="Google" id="ProtNLM"/>
    </source>
</evidence>
<name>A0ABY6MWS6_9BURK</name>
<feature type="transmembrane region" description="Helical" evidence="2">
    <location>
        <begin position="30"/>
        <end position="49"/>
    </location>
</feature>
<keyword evidence="2" id="KW-0812">Transmembrane</keyword>
<gene>
    <name evidence="3" type="ORF">OMP39_07220</name>
</gene>
<evidence type="ECO:0000256" key="2">
    <source>
        <dbReference type="SAM" id="Phobius"/>
    </source>
</evidence>
<organism evidence="3 4">
    <name type="scientific">Caldimonas aquatica</name>
    <dbReference type="NCBI Taxonomy" id="376175"/>
    <lineage>
        <taxon>Bacteria</taxon>
        <taxon>Pseudomonadati</taxon>
        <taxon>Pseudomonadota</taxon>
        <taxon>Betaproteobacteria</taxon>
        <taxon>Burkholderiales</taxon>
        <taxon>Sphaerotilaceae</taxon>
        <taxon>Caldimonas</taxon>
    </lineage>
</organism>
<sequence length="100" mass="10676">MYLVAIVWLYIALMMAVAEATHTQGTVLGAVFTFILYGAAPVALVTYLLGTPGRRRARRAAQAAHAARAVGPLPLASPTLDPDERRHAPGDTVSPERIEP</sequence>
<evidence type="ECO:0000256" key="1">
    <source>
        <dbReference type="SAM" id="MobiDB-lite"/>
    </source>
</evidence>
<protein>
    <recommendedName>
        <fullName evidence="5">Transmembrane protein</fullName>
    </recommendedName>
</protein>
<dbReference type="EMBL" id="CP110257">
    <property type="protein sequence ID" value="UZD56442.1"/>
    <property type="molecule type" value="Genomic_DNA"/>
</dbReference>
<evidence type="ECO:0000313" key="3">
    <source>
        <dbReference type="EMBL" id="UZD56442.1"/>
    </source>
</evidence>
<accession>A0ABY6MWS6</accession>
<reference evidence="3" key="1">
    <citation type="submission" date="2022-10" db="EMBL/GenBank/DDBJ databases">
        <title>Complete genome sequence of Schlegelella aquatica LMG 23380.</title>
        <authorList>
            <person name="Musilova J."/>
            <person name="Kourilova X."/>
            <person name="Bezdicek M."/>
            <person name="Hermankova K."/>
            <person name="Obruca S."/>
            <person name="Sedlar K."/>
        </authorList>
    </citation>
    <scope>NUCLEOTIDE SEQUENCE</scope>
    <source>
        <strain evidence="3">LMG 23380</strain>
    </source>
</reference>
<dbReference type="Proteomes" id="UP001163266">
    <property type="component" value="Chromosome"/>
</dbReference>
<feature type="region of interest" description="Disordered" evidence="1">
    <location>
        <begin position="68"/>
        <end position="100"/>
    </location>
</feature>
<keyword evidence="4" id="KW-1185">Reference proteome</keyword>
<proteinExistence type="predicted"/>
<keyword evidence="2" id="KW-1133">Transmembrane helix</keyword>
<keyword evidence="2" id="KW-0472">Membrane</keyword>
<feature type="compositionally biased region" description="Basic and acidic residues" evidence="1">
    <location>
        <begin position="82"/>
        <end position="100"/>
    </location>
</feature>